<accession>A0A0A8YBM3</accession>
<reference evidence="1" key="1">
    <citation type="submission" date="2014-09" db="EMBL/GenBank/DDBJ databases">
        <authorList>
            <person name="Magalhaes I.L.F."/>
            <person name="Oliveira U."/>
            <person name="Santos F.R."/>
            <person name="Vidigal T.H.D.A."/>
            <person name="Brescovit A.D."/>
            <person name="Santos A.J."/>
        </authorList>
    </citation>
    <scope>NUCLEOTIDE SEQUENCE</scope>
    <source>
        <tissue evidence="1">Shoot tissue taken approximately 20 cm above the soil surface</tissue>
    </source>
</reference>
<dbReference type="AlphaFoldDB" id="A0A0A8YBM3"/>
<name>A0A0A8YBM3_ARUDO</name>
<reference evidence="1" key="2">
    <citation type="journal article" date="2015" name="Data Brief">
        <title>Shoot transcriptome of the giant reed, Arundo donax.</title>
        <authorList>
            <person name="Barrero R.A."/>
            <person name="Guerrero F.D."/>
            <person name="Moolhuijzen P."/>
            <person name="Goolsby J.A."/>
            <person name="Tidwell J."/>
            <person name="Bellgard S.E."/>
            <person name="Bellgard M.I."/>
        </authorList>
    </citation>
    <scope>NUCLEOTIDE SEQUENCE</scope>
    <source>
        <tissue evidence="1">Shoot tissue taken approximately 20 cm above the soil surface</tissue>
    </source>
</reference>
<organism evidence="1">
    <name type="scientific">Arundo donax</name>
    <name type="common">Giant reed</name>
    <name type="synonym">Donax arundinaceus</name>
    <dbReference type="NCBI Taxonomy" id="35708"/>
    <lineage>
        <taxon>Eukaryota</taxon>
        <taxon>Viridiplantae</taxon>
        <taxon>Streptophyta</taxon>
        <taxon>Embryophyta</taxon>
        <taxon>Tracheophyta</taxon>
        <taxon>Spermatophyta</taxon>
        <taxon>Magnoliopsida</taxon>
        <taxon>Liliopsida</taxon>
        <taxon>Poales</taxon>
        <taxon>Poaceae</taxon>
        <taxon>PACMAD clade</taxon>
        <taxon>Arundinoideae</taxon>
        <taxon>Arundineae</taxon>
        <taxon>Arundo</taxon>
    </lineage>
</organism>
<sequence length="67" mass="8034">MVNLQDQRDIENVILGLGIMVEEKIRADTGMINHLRDREMEGREVMTDMFREEKDQKDTNMMWNMMT</sequence>
<protein>
    <submittedName>
        <fullName evidence="1">Uncharacterized protein</fullName>
    </submittedName>
</protein>
<proteinExistence type="predicted"/>
<dbReference type="EMBL" id="GBRH01274519">
    <property type="protein sequence ID" value="JAD23376.1"/>
    <property type="molecule type" value="Transcribed_RNA"/>
</dbReference>
<evidence type="ECO:0000313" key="1">
    <source>
        <dbReference type="EMBL" id="JAD23376.1"/>
    </source>
</evidence>